<dbReference type="CDD" id="cd06261">
    <property type="entry name" value="TM_PBP2"/>
    <property type="match status" value="1"/>
</dbReference>
<feature type="transmembrane region" description="Helical" evidence="7">
    <location>
        <begin position="138"/>
        <end position="157"/>
    </location>
</feature>
<gene>
    <name evidence="9" type="ORF">ACFQ2I_01775</name>
</gene>
<dbReference type="RefSeq" id="WP_377561756.1">
    <property type="nucleotide sequence ID" value="NZ_JBHTJZ010000004.1"/>
</dbReference>
<dbReference type="InterPro" id="IPR035906">
    <property type="entry name" value="MetI-like_sf"/>
</dbReference>
<dbReference type="PANTHER" id="PTHR43744:SF8">
    <property type="entry name" value="SN-GLYCEROL-3-PHOSPHATE TRANSPORT SYSTEM PERMEASE PROTEIN UGPE"/>
    <property type="match status" value="1"/>
</dbReference>
<sequence length="276" mass="30469">MKMPEVLKVILKYGIAGMMVIISIIPFYVLLYLSLNSPSGSMFQGMFLMPDFHLNNFADAWEGSKLGKAMMNSIIITFSAVTVIVFVASSAGYSIARFRSKGNIAIFNTLLACLMIPAIIITVPLYTLMKSIDGINTHWAMILLTATNALPLSVFLYTSFIRTQPKEIEESAVIDGCTYFTAFWRVTFHFLRPVTSAVVILTGLGIWNNYGQAVFFLQSQEMRTIPLAVSMFFQTYGAKWNLMAAAALIGLAPAVLAFLVFQRFFIKGITAGALKG</sequence>
<evidence type="ECO:0000256" key="1">
    <source>
        <dbReference type="ARBA" id="ARBA00004651"/>
    </source>
</evidence>
<feature type="transmembrane region" description="Helical" evidence="7">
    <location>
        <begin position="105"/>
        <end position="126"/>
    </location>
</feature>
<keyword evidence="3" id="KW-1003">Cell membrane</keyword>
<dbReference type="Gene3D" id="1.10.3720.10">
    <property type="entry name" value="MetI-like"/>
    <property type="match status" value="1"/>
</dbReference>
<comment type="similarity">
    <text evidence="7">Belongs to the binding-protein-dependent transport system permease family.</text>
</comment>
<dbReference type="PANTHER" id="PTHR43744">
    <property type="entry name" value="ABC TRANSPORTER PERMEASE PROTEIN MG189-RELATED-RELATED"/>
    <property type="match status" value="1"/>
</dbReference>
<evidence type="ECO:0000256" key="4">
    <source>
        <dbReference type="ARBA" id="ARBA00022692"/>
    </source>
</evidence>
<protein>
    <submittedName>
        <fullName evidence="9">Carbohydrate ABC transporter permease</fullName>
    </submittedName>
</protein>
<keyword evidence="4 7" id="KW-0812">Transmembrane</keyword>
<proteinExistence type="inferred from homology"/>
<evidence type="ECO:0000256" key="7">
    <source>
        <dbReference type="RuleBase" id="RU363032"/>
    </source>
</evidence>
<evidence type="ECO:0000256" key="6">
    <source>
        <dbReference type="ARBA" id="ARBA00023136"/>
    </source>
</evidence>
<feature type="transmembrane region" description="Helical" evidence="7">
    <location>
        <begin position="190"/>
        <end position="207"/>
    </location>
</feature>
<dbReference type="EMBL" id="JBHTJZ010000004">
    <property type="protein sequence ID" value="MFD0958112.1"/>
    <property type="molecule type" value="Genomic_DNA"/>
</dbReference>
<feature type="domain" description="ABC transmembrane type-1" evidence="8">
    <location>
        <begin position="70"/>
        <end position="261"/>
    </location>
</feature>
<feature type="transmembrane region" description="Helical" evidence="7">
    <location>
        <begin position="240"/>
        <end position="261"/>
    </location>
</feature>
<comment type="caution">
    <text evidence="9">The sequence shown here is derived from an EMBL/GenBank/DDBJ whole genome shotgun (WGS) entry which is preliminary data.</text>
</comment>
<feature type="transmembrane region" description="Helical" evidence="7">
    <location>
        <begin position="74"/>
        <end position="93"/>
    </location>
</feature>
<keyword evidence="10" id="KW-1185">Reference proteome</keyword>
<dbReference type="Pfam" id="PF00528">
    <property type="entry name" value="BPD_transp_1"/>
    <property type="match status" value="1"/>
</dbReference>
<evidence type="ECO:0000313" key="10">
    <source>
        <dbReference type="Proteomes" id="UP001596989"/>
    </source>
</evidence>
<accession>A0ABW3HKU6</accession>
<dbReference type="InterPro" id="IPR000515">
    <property type="entry name" value="MetI-like"/>
</dbReference>
<organism evidence="9 10">
    <name type="scientific">Paenibacillus chungangensis</name>
    <dbReference type="NCBI Taxonomy" id="696535"/>
    <lineage>
        <taxon>Bacteria</taxon>
        <taxon>Bacillati</taxon>
        <taxon>Bacillota</taxon>
        <taxon>Bacilli</taxon>
        <taxon>Bacillales</taxon>
        <taxon>Paenibacillaceae</taxon>
        <taxon>Paenibacillus</taxon>
    </lineage>
</organism>
<evidence type="ECO:0000256" key="3">
    <source>
        <dbReference type="ARBA" id="ARBA00022475"/>
    </source>
</evidence>
<evidence type="ECO:0000313" key="9">
    <source>
        <dbReference type="EMBL" id="MFD0958112.1"/>
    </source>
</evidence>
<evidence type="ECO:0000256" key="2">
    <source>
        <dbReference type="ARBA" id="ARBA00022448"/>
    </source>
</evidence>
<dbReference type="PROSITE" id="PS50928">
    <property type="entry name" value="ABC_TM1"/>
    <property type="match status" value="1"/>
</dbReference>
<name>A0ABW3HKU6_9BACL</name>
<dbReference type="Proteomes" id="UP001596989">
    <property type="component" value="Unassembled WGS sequence"/>
</dbReference>
<keyword evidence="2 7" id="KW-0813">Transport</keyword>
<comment type="subcellular location">
    <subcellularLocation>
        <location evidence="1 7">Cell membrane</location>
        <topology evidence="1 7">Multi-pass membrane protein</topology>
    </subcellularLocation>
</comment>
<feature type="transmembrane region" description="Helical" evidence="7">
    <location>
        <begin position="12"/>
        <end position="33"/>
    </location>
</feature>
<keyword evidence="6 7" id="KW-0472">Membrane</keyword>
<dbReference type="SUPFAM" id="SSF161098">
    <property type="entry name" value="MetI-like"/>
    <property type="match status" value="1"/>
</dbReference>
<evidence type="ECO:0000256" key="5">
    <source>
        <dbReference type="ARBA" id="ARBA00022989"/>
    </source>
</evidence>
<keyword evidence="5 7" id="KW-1133">Transmembrane helix</keyword>
<reference evidence="10" key="1">
    <citation type="journal article" date="2019" name="Int. J. Syst. Evol. Microbiol.">
        <title>The Global Catalogue of Microorganisms (GCM) 10K type strain sequencing project: providing services to taxonomists for standard genome sequencing and annotation.</title>
        <authorList>
            <consortium name="The Broad Institute Genomics Platform"/>
            <consortium name="The Broad Institute Genome Sequencing Center for Infectious Disease"/>
            <person name="Wu L."/>
            <person name="Ma J."/>
        </authorList>
    </citation>
    <scope>NUCLEOTIDE SEQUENCE [LARGE SCALE GENOMIC DNA]</scope>
    <source>
        <strain evidence="10">CCUG 59129</strain>
    </source>
</reference>
<evidence type="ECO:0000259" key="8">
    <source>
        <dbReference type="PROSITE" id="PS50928"/>
    </source>
</evidence>